<dbReference type="Gramene" id="KOM42983">
    <property type="protein sequence ID" value="KOM42983"/>
    <property type="gene ID" value="LR48_Vigan05g058700"/>
</dbReference>
<dbReference type="EMBL" id="CM003375">
    <property type="protein sequence ID" value="KOM42983.1"/>
    <property type="molecule type" value="Genomic_DNA"/>
</dbReference>
<protein>
    <submittedName>
        <fullName evidence="2">Uncharacterized protein</fullName>
    </submittedName>
</protein>
<accession>A0A0L9UJR1</accession>
<gene>
    <name evidence="2" type="ORF">LR48_Vigan05g058700</name>
</gene>
<sequence>MTTKDVCLLHAIKNDISTNWVEVLKDHMAEAALSNSHYLPYAVLINKLLILQCVNISGEQKCSCNCTNVINRNTIASFGLVKIVRDWCFKGEEGLVYSSGSNCVMNEDKKNFVPETNFERYMVDQFRCLNERVDQWERRYDATQQQREESSSDEESMETSYSE</sequence>
<evidence type="ECO:0000313" key="3">
    <source>
        <dbReference type="Proteomes" id="UP000053144"/>
    </source>
</evidence>
<dbReference type="Proteomes" id="UP000053144">
    <property type="component" value="Chromosome 5"/>
</dbReference>
<evidence type="ECO:0000256" key="1">
    <source>
        <dbReference type="SAM" id="MobiDB-lite"/>
    </source>
</evidence>
<name>A0A0L9UJR1_PHAAN</name>
<feature type="region of interest" description="Disordered" evidence="1">
    <location>
        <begin position="140"/>
        <end position="163"/>
    </location>
</feature>
<proteinExistence type="predicted"/>
<dbReference type="AlphaFoldDB" id="A0A0L9UJR1"/>
<evidence type="ECO:0000313" key="2">
    <source>
        <dbReference type="EMBL" id="KOM42983.1"/>
    </source>
</evidence>
<organism evidence="2 3">
    <name type="scientific">Phaseolus angularis</name>
    <name type="common">Azuki bean</name>
    <name type="synonym">Vigna angularis</name>
    <dbReference type="NCBI Taxonomy" id="3914"/>
    <lineage>
        <taxon>Eukaryota</taxon>
        <taxon>Viridiplantae</taxon>
        <taxon>Streptophyta</taxon>
        <taxon>Embryophyta</taxon>
        <taxon>Tracheophyta</taxon>
        <taxon>Spermatophyta</taxon>
        <taxon>Magnoliopsida</taxon>
        <taxon>eudicotyledons</taxon>
        <taxon>Gunneridae</taxon>
        <taxon>Pentapetalae</taxon>
        <taxon>rosids</taxon>
        <taxon>fabids</taxon>
        <taxon>Fabales</taxon>
        <taxon>Fabaceae</taxon>
        <taxon>Papilionoideae</taxon>
        <taxon>50 kb inversion clade</taxon>
        <taxon>NPAAA clade</taxon>
        <taxon>indigoferoid/millettioid clade</taxon>
        <taxon>Phaseoleae</taxon>
        <taxon>Vigna</taxon>
    </lineage>
</organism>
<reference evidence="3" key="1">
    <citation type="journal article" date="2015" name="Proc. Natl. Acad. Sci. U.S.A.">
        <title>Genome sequencing of adzuki bean (Vigna angularis) provides insight into high starch and low fat accumulation and domestication.</title>
        <authorList>
            <person name="Yang K."/>
            <person name="Tian Z."/>
            <person name="Chen C."/>
            <person name="Luo L."/>
            <person name="Zhao B."/>
            <person name="Wang Z."/>
            <person name="Yu L."/>
            <person name="Li Y."/>
            <person name="Sun Y."/>
            <person name="Li W."/>
            <person name="Chen Y."/>
            <person name="Li Y."/>
            <person name="Zhang Y."/>
            <person name="Ai D."/>
            <person name="Zhao J."/>
            <person name="Shang C."/>
            <person name="Ma Y."/>
            <person name="Wu B."/>
            <person name="Wang M."/>
            <person name="Gao L."/>
            <person name="Sun D."/>
            <person name="Zhang P."/>
            <person name="Guo F."/>
            <person name="Wang W."/>
            <person name="Li Y."/>
            <person name="Wang J."/>
            <person name="Varshney R.K."/>
            <person name="Wang J."/>
            <person name="Ling H.Q."/>
            <person name="Wan P."/>
        </authorList>
    </citation>
    <scope>NUCLEOTIDE SEQUENCE</scope>
    <source>
        <strain evidence="3">cv. Jingnong 6</strain>
    </source>
</reference>
<feature type="compositionally biased region" description="Basic and acidic residues" evidence="1">
    <location>
        <begin position="140"/>
        <end position="150"/>
    </location>
</feature>